<evidence type="ECO:0000313" key="3">
    <source>
        <dbReference type="Proteomes" id="UP000257039"/>
    </source>
</evidence>
<evidence type="ECO:0000313" key="2">
    <source>
        <dbReference type="EMBL" id="RDH41723.1"/>
    </source>
</evidence>
<dbReference type="EMBL" id="NDXW01000004">
    <property type="protein sequence ID" value="RDH41723.1"/>
    <property type="molecule type" value="Genomic_DNA"/>
</dbReference>
<reference evidence="2 3" key="1">
    <citation type="submission" date="2017-04" db="EMBL/GenBank/DDBJ databases">
        <title>Draft genome sequence of Zooshikella ganghwensis VG4 isolated from Red Sea sediments.</title>
        <authorList>
            <person name="Rehman Z."/>
            <person name="Alam I."/>
            <person name="Kamau A."/>
            <person name="Bajic V."/>
            <person name="Leiknes T."/>
        </authorList>
    </citation>
    <scope>NUCLEOTIDE SEQUENCE [LARGE SCALE GENOMIC DNA]</scope>
    <source>
        <strain evidence="2 3">VG4</strain>
    </source>
</reference>
<dbReference type="Proteomes" id="UP000257039">
    <property type="component" value="Unassembled WGS sequence"/>
</dbReference>
<keyword evidence="3" id="KW-1185">Reference proteome</keyword>
<proteinExistence type="predicted"/>
<dbReference type="InterPro" id="IPR054384">
    <property type="entry name" value="SecDF_P1_head"/>
</dbReference>
<protein>
    <recommendedName>
        <fullName evidence="1">SecDF P1 head subdomain domain-containing protein</fullName>
    </recommendedName>
</protein>
<dbReference type="Gene3D" id="3.30.1360.200">
    <property type="match status" value="1"/>
</dbReference>
<comment type="caution">
    <text evidence="2">The sequence shown here is derived from an EMBL/GenBank/DDBJ whole genome shotgun (WGS) entry which is preliminary data.</text>
</comment>
<dbReference type="Pfam" id="PF22599">
    <property type="entry name" value="SecDF_P1_head"/>
    <property type="match status" value="1"/>
</dbReference>
<feature type="domain" description="SecDF P1 head subdomain" evidence="1">
    <location>
        <begin position="3"/>
        <end position="86"/>
    </location>
</feature>
<organism evidence="2 3">
    <name type="scientific">Zooshikella ganghwensis</name>
    <dbReference type="NCBI Taxonomy" id="202772"/>
    <lineage>
        <taxon>Bacteria</taxon>
        <taxon>Pseudomonadati</taxon>
        <taxon>Pseudomonadota</taxon>
        <taxon>Gammaproteobacteria</taxon>
        <taxon>Oceanospirillales</taxon>
        <taxon>Zooshikellaceae</taxon>
        <taxon>Zooshikella</taxon>
    </lineage>
</organism>
<sequence>MQVVKSEAVLTPEHVKVAFMSKDEAGKPILDVAFTDEGLAKINELIKDNFGGKLNIIFKSKALSRSSAIMLKSFKNNTIRITSSDDDIQVLDELKEYLNSN</sequence>
<dbReference type="AlphaFoldDB" id="A0A4P9VFD9"/>
<dbReference type="RefSeq" id="WP_094789687.1">
    <property type="nucleotide sequence ID" value="NZ_NDXW01000004.1"/>
</dbReference>
<accession>A0A4P9VFD9</accession>
<name>A0A4P9VFD9_9GAMM</name>
<gene>
    <name evidence="2" type="ORF">B9G39_27065</name>
</gene>
<evidence type="ECO:0000259" key="1">
    <source>
        <dbReference type="Pfam" id="PF22599"/>
    </source>
</evidence>